<dbReference type="SUPFAM" id="SSF54695">
    <property type="entry name" value="POZ domain"/>
    <property type="match status" value="1"/>
</dbReference>
<sequence length="330" mass="37588">MEDVRVEESPPSTVGLQDMMALQRLDASGLDVVRVSSGGCEGKPLTIAGSPSQYVKLNVGGYLYYTTVGTLIKQDSMLRAMFSGRMEVLTDPDGWVLIDRCGKHFDVILRFLRDGHVALPNCATFVQHIMAEAKYYCMQDLVHLCQSWLENCEAIEEEVRVCRVPIICEPSEEKLLLFSTNRPAIKLLLNRHNNKYSYTTPSDDNLLKNLELFDKLVVRFNERVLFIKDISAANEVCSWTFFGKGQKVAEVCCTSIVYQPDRKQTKVEFPEARIYEEAMNVLLYERMASPTGCNDASMQTPVCQHCDTQCSTERMKSRQARWKRVSYDIE</sequence>
<dbReference type="InterPro" id="IPR000210">
    <property type="entry name" value="BTB/POZ_dom"/>
</dbReference>
<dbReference type="Pfam" id="PF02214">
    <property type="entry name" value="BTB_2"/>
    <property type="match status" value="1"/>
</dbReference>
<dbReference type="InterPro" id="IPR045068">
    <property type="entry name" value="BACURD1-3"/>
</dbReference>
<evidence type="ECO:0000313" key="3">
    <source>
        <dbReference type="WBParaSite" id="TMUE_0000001509.1"/>
    </source>
</evidence>
<evidence type="ECO:0000313" key="2">
    <source>
        <dbReference type="Proteomes" id="UP000046395"/>
    </source>
</evidence>
<dbReference type="FunFam" id="3.30.710.10:FF:000046">
    <property type="entry name" value="BTB/POZ domain-containing protein KCTD7 isoform X1"/>
    <property type="match status" value="1"/>
</dbReference>
<reference evidence="2" key="2">
    <citation type="submission" date="2014-03" db="EMBL/GenBank/DDBJ databases">
        <title>The whipworm genome and dual-species transcriptomics of an intimate host-pathogen interaction.</title>
        <authorList>
            <person name="Foth B.J."/>
            <person name="Tsai I.J."/>
            <person name="Reid A.J."/>
            <person name="Bancroft A.J."/>
            <person name="Nichol S."/>
            <person name="Tracey A."/>
            <person name="Holroyd N."/>
            <person name="Cotton J.A."/>
            <person name="Stanley E.J."/>
            <person name="Zarowiecki M."/>
            <person name="Liu J.Z."/>
            <person name="Huckvale T."/>
            <person name="Cooper P.J."/>
            <person name="Grencis R.K."/>
            <person name="Berriman M."/>
        </authorList>
    </citation>
    <scope>NUCLEOTIDE SEQUENCE [LARGE SCALE GENOMIC DNA]</scope>
    <source>
        <strain evidence="2">Edinburgh</strain>
    </source>
</reference>
<dbReference type="PROSITE" id="PS50097">
    <property type="entry name" value="BTB"/>
    <property type="match status" value="1"/>
</dbReference>
<protein>
    <submittedName>
        <fullName evidence="3 4">BTB domain-containing protein</fullName>
    </submittedName>
</protein>
<reference evidence="3 4" key="3">
    <citation type="submission" date="2019-12" db="UniProtKB">
        <authorList>
            <consortium name="WormBaseParasite"/>
        </authorList>
    </citation>
    <scope>IDENTIFICATION</scope>
</reference>
<dbReference type="PANTHER" id="PTHR11145">
    <property type="entry name" value="BTB/POZ DOMAIN-CONTAINING ADAPTER FOR CUL3-MEDIATED RHOA DEGRADATION PROTEIN FAMILY MEMBER"/>
    <property type="match status" value="1"/>
</dbReference>
<dbReference type="WBParaSite" id="TMUE_2000007906.2">
    <property type="protein sequence ID" value="TMUE_2000007906.2"/>
    <property type="gene ID" value="WBGene00292950"/>
</dbReference>
<dbReference type="InterPro" id="IPR011333">
    <property type="entry name" value="SKP1/BTB/POZ_sf"/>
</dbReference>
<keyword evidence="2" id="KW-1185">Reference proteome</keyword>
<organism evidence="2 3">
    <name type="scientific">Trichuris muris</name>
    <name type="common">Mouse whipworm</name>
    <dbReference type="NCBI Taxonomy" id="70415"/>
    <lineage>
        <taxon>Eukaryota</taxon>
        <taxon>Metazoa</taxon>
        <taxon>Ecdysozoa</taxon>
        <taxon>Nematoda</taxon>
        <taxon>Enoplea</taxon>
        <taxon>Dorylaimia</taxon>
        <taxon>Trichinellida</taxon>
        <taxon>Trichuridae</taxon>
        <taxon>Trichuris</taxon>
    </lineage>
</organism>
<accession>A0A5S6Q2X0</accession>
<dbReference type="GO" id="GO:0051260">
    <property type="term" value="P:protein homooligomerization"/>
    <property type="evidence" value="ECO:0007669"/>
    <property type="project" value="InterPro"/>
</dbReference>
<evidence type="ECO:0000313" key="4">
    <source>
        <dbReference type="WBParaSite" id="TMUE_2000007906.1"/>
    </source>
</evidence>
<dbReference type="WBParaSite" id="TMUE_2000007906.1">
    <property type="protein sequence ID" value="TMUE_2000007906.1"/>
    <property type="gene ID" value="WBGene00292950"/>
</dbReference>
<reference evidence="2" key="1">
    <citation type="submission" date="2013-11" db="EMBL/GenBank/DDBJ databases">
        <authorList>
            <person name="Aslett M."/>
        </authorList>
    </citation>
    <scope>NUCLEOTIDE SEQUENCE [LARGE SCALE GENOMIC DNA]</scope>
    <source>
        <strain evidence="2">Edinburgh</strain>
    </source>
</reference>
<dbReference type="AlphaFoldDB" id="A0A5S6Q2X0"/>
<dbReference type="PANTHER" id="PTHR11145:SF8">
    <property type="entry name" value="RE57120P"/>
    <property type="match status" value="1"/>
</dbReference>
<dbReference type="WBParaSite" id="TMUE_0000001509.1">
    <property type="protein sequence ID" value="TMUE_0000001509.1"/>
    <property type="gene ID" value="WBGene00297399"/>
</dbReference>
<dbReference type="STRING" id="70415.A0A5S6Q2X0"/>
<feature type="domain" description="BTB" evidence="1">
    <location>
        <begin position="53"/>
        <end position="121"/>
    </location>
</feature>
<dbReference type="SMART" id="SM00225">
    <property type="entry name" value="BTB"/>
    <property type="match status" value="1"/>
</dbReference>
<dbReference type="CDD" id="cd18369">
    <property type="entry name" value="BTB_POZ_KCTD10-like_BACURD"/>
    <property type="match status" value="1"/>
</dbReference>
<evidence type="ECO:0000259" key="1">
    <source>
        <dbReference type="PROSITE" id="PS50097"/>
    </source>
</evidence>
<proteinExistence type="predicted"/>
<dbReference type="Gene3D" id="3.30.710.10">
    <property type="entry name" value="Potassium Channel Kv1.1, Chain A"/>
    <property type="match status" value="1"/>
</dbReference>
<dbReference type="InterPro" id="IPR003131">
    <property type="entry name" value="T1-type_BTB"/>
</dbReference>
<dbReference type="Proteomes" id="UP000046395">
    <property type="component" value="Unassembled WGS sequence"/>
</dbReference>
<name>A0A5S6Q2X0_TRIMR</name>